<reference evidence="8 9" key="1">
    <citation type="journal article" date="2011" name="Proc. Natl. Acad. Sci. U.S.A.">
        <title>Genetic diversity and population structure of the endangered marsupial Sarcophilus harrisii (Tasmanian devil).</title>
        <authorList>
            <person name="Miller W."/>
            <person name="Hayes V.M."/>
            <person name="Ratan A."/>
            <person name="Petersen D.C."/>
            <person name="Wittekindt N.E."/>
            <person name="Miller J."/>
            <person name="Walenz B."/>
            <person name="Knight J."/>
            <person name="Qi J."/>
            <person name="Zhao F."/>
            <person name="Wang Q."/>
            <person name="Bedoya-Reina O.C."/>
            <person name="Katiyar N."/>
            <person name="Tomsho L.P."/>
            <person name="Kasson L.M."/>
            <person name="Hardie R.A."/>
            <person name="Woodbridge P."/>
            <person name="Tindall E.A."/>
            <person name="Bertelsen M.F."/>
            <person name="Dixon D."/>
            <person name="Pyecroft S."/>
            <person name="Helgen K.M."/>
            <person name="Lesk A.M."/>
            <person name="Pringle T.H."/>
            <person name="Patterson N."/>
            <person name="Zhang Y."/>
            <person name="Kreiss A."/>
            <person name="Woods G.M."/>
            <person name="Jones M.E."/>
            <person name="Schuster S.C."/>
        </authorList>
    </citation>
    <scope>NUCLEOTIDE SEQUENCE [LARGE SCALE GENOMIC DNA]</scope>
</reference>
<reference evidence="8" key="3">
    <citation type="submission" date="2025-09" db="UniProtKB">
        <authorList>
            <consortium name="Ensembl"/>
        </authorList>
    </citation>
    <scope>IDENTIFICATION</scope>
</reference>
<evidence type="ECO:0000313" key="9">
    <source>
        <dbReference type="Proteomes" id="UP000007648"/>
    </source>
</evidence>
<dbReference type="AlphaFoldDB" id="A0A7N4NYW7"/>
<dbReference type="GO" id="GO:0006665">
    <property type="term" value="P:sphingolipid metabolic process"/>
    <property type="evidence" value="ECO:0007669"/>
    <property type="project" value="UniProtKB-ARBA"/>
</dbReference>
<comment type="subcellular location">
    <subcellularLocation>
        <location evidence="1">Membrane</location>
        <topology evidence="1">Multi-pass membrane protein</topology>
    </subcellularLocation>
</comment>
<dbReference type="Proteomes" id="UP000007648">
    <property type="component" value="Unassembled WGS sequence"/>
</dbReference>
<dbReference type="Pfam" id="PF04061">
    <property type="entry name" value="ORMDL"/>
    <property type="match status" value="1"/>
</dbReference>
<protein>
    <submittedName>
        <fullName evidence="8">Uncharacterized protein</fullName>
    </submittedName>
</protein>
<proteinExistence type="inferred from homology"/>
<comment type="similarity">
    <text evidence="2">Belongs to the ORM family.</text>
</comment>
<dbReference type="InParanoid" id="A0A7N4NYW7"/>
<keyword evidence="4" id="KW-1133">Transmembrane helix</keyword>
<comment type="subunit">
    <text evidence="6">Ceramide-sensitive subunit of the serine palmitoyltransferase (SPT) complex, which is also composed of SPTLC1, SPTLC2/3 and SPTSSA/B.</text>
</comment>
<organism evidence="8 9">
    <name type="scientific">Sarcophilus harrisii</name>
    <name type="common">Tasmanian devil</name>
    <name type="synonym">Sarcophilus laniarius</name>
    <dbReference type="NCBI Taxonomy" id="9305"/>
    <lineage>
        <taxon>Eukaryota</taxon>
        <taxon>Metazoa</taxon>
        <taxon>Chordata</taxon>
        <taxon>Craniata</taxon>
        <taxon>Vertebrata</taxon>
        <taxon>Euteleostomi</taxon>
        <taxon>Mammalia</taxon>
        <taxon>Metatheria</taxon>
        <taxon>Dasyuromorphia</taxon>
        <taxon>Dasyuridae</taxon>
        <taxon>Sarcophilus</taxon>
    </lineage>
</organism>
<dbReference type="GeneTree" id="ENSGT00990000214203"/>
<evidence type="ECO:0000313" key="8">
    <source>
        <dbReference type="Ensembl" id="ENSSHAP00000029669.1"/>
    </source>
</evidence>
<evidence type="ECO:0000256" key="5">
    <source>
        <dbReference type="ARBA" id="ARBA00023136"/>
    </source>
</evidence>
<keyword evidence="3" id="KW-0812">Transmembrane</keyword>
<dbReference type="InterPro" id="IPR007203">
    <property type="entry name" value="ORMDL"/>
</dbReference>
<sequence>MNCGVQAIASSKFLTIIPIVPYFLTSFYTKYDQLHFILNTMSLMSVLIPNLPQKDRGFWETHHSL</sequence>
<name>A0A7N4NYW7_SARHA</name>
<evidence type="ECO:0000256" key="3">
    <source>
        <dbReference type="ARBA" id="ARBA00022692"/>
    </source>
</evidence>
<comment type="function">
    <text evidence="7">Plays an essential role in the homeostatic regulation of sphingolipid de novo biosynthesis by modulating the activity of the serine palmitoyltransferase (SPT) in response to ceramide levels. When complexed to SPT, the binding of ceramides to its N-terminus stabilizes a conformation that block SPT substrate entry, hence preventing SPT catalytic activity. Through this mechanism, maintains ceramide levels at sufficient concentrations for the production of complex sphingolipids, but which prevents the accumulation of ceramides to levels that trigger apoptosis.</text>
</comment>
<evidence type="ECO:0000256" key="1">
    <source>
        <dbReference type="ARBA" id="ARBA00004141"/>
    </source>
</evidence>
<evidence type="ECO:0000256" key="7">
    <source>
        <dbReference type="ARBA" id="ARBA00045896"/>
    </source>
</evidence>
<reference evidence="8" key="2">
    <citation type="submission" date="2025-08" db="UniProtKB">
        <authorList>
            <consortium name="Ensembl"/>
        </authorList>
    </citation>
    <scope>IDENTIFICATION</scope>
</reference>
<evidence type="ECO:0000256" key="2">
    <source>
        <dbReference type="ARBA" id="ARBA00007649"/>
    </source>
</evidence>
<evidence type="ECO:0000256" key="6">
    <source>
        <dbReference type="ARBA" id="ARBA00038646"/>
    </source>
</evidence>
<dbReference type="Ensembl" id="ENSSHAT00000025781.1">
    <property type="protein sequence ID" value="ENSSHAP00000029669.1"/>
    <property type="gene ID" value="ENSSHAG00000022932.1"/>
</dbReference>
<accession>A0A7N4NYW7</accession>
<dbReference type="PANTHER" id="PTHR12665">
    <property type="entry name" value="ORMDL PROTEINS"/>
    <property type="match status" value="1"/>
</dbReference>
<keyword evidence="5" id="KW-0472">Membrane</keyword>
<dbReference type="GO" id="GO:2000303">
    <property type="term" value="P:regulation of ceramide biosynthetic process"/>
    <property type="evidence" value="ECO:0007669"/>
    <property type="project" value="UniProtKB-ARBA"/>
</dbReference>
<keyword evidence="9" id="KW-1185">Reference proteome</keyword>
<evidence type="ECO:0000256" key="4">
    <source>
        <dbReference type="ARBA" id="ARBA00022989"/>
    </source>
</evidence>
<dbReference type="GO" id="GO:0005789">
    <property type="term" value="C:endoplasmic reticulum membrane"/>
    <property type="evidence" value="ECO:0007669"/>
    <property type="project" value="InterPro"/>
</dbReference>